<dbReference type="RefSeq" id="WP_172512050.1">
    <property type="nucleotide sequence ID" value="NZ_CP032549.1"/>
</dbReference>
<keyword evidence="3" id="KW-1185">Reference proteome</keyword>
<evidence type="ECO:0000256" key="1">
    <source>
        <dbReference type="SAM" id="SignalP"/>
    </source>
</evidence>
<proteinExistence type="predicted"/>
<name>A0A6H0SJ06_9MICC</name>
<feature type="chain" id="PRO_5039041414" description="Lipoprotein" evidence="1">
    <location>
        <begin position="23"/>
        <end position="194"/>
    </location>
</feature>
<dbReference type="AlphaFoldDB" id="A0A6H0SJ06"/>
<dbReference type="Proteomes" id="UP000502331">
    <property type="component" value="Chromosome"/>
</dbReference>
<feature type="signal peptide" evidence="1">
    <location>
        <begin position="1"/>
        <end position="22"/>
    </location>
</feature>
<evidence type="ECO:0008006" key="4">
    <source>
        <dbReference type="Google" id="ProtNLM"/>
    </source>
</evidence>
<dbReference type="PROSITE" id="PS51257">
    <property type="entry name" value="PROKAR_LIPOPROTEIN"/>
    <property type="match status" value="1"/>
</dbReference>
<evidence type="ECO:0000313" key="2">
    <source>
        <dbReference type="EMBL" id="QIV87378.1"/>
    </source>
</evidence>
<accession>A0A6H0SJ06</accession>
<dbReference type="EMBL" id="CP032549">
    <property type="protein sequence ID" value="QIV87378.1"/>
    <property type="molecule type" value="Genomic_DNA"/>
</dbReference>
<gene>
    <name evidence="2" type="ORF">D3791_09735</name>
</gene>
<keyword evidence="1" id="KW-0732">Signal</keyword>
<evidence type="ECO:0000313" key="3">
    <source>
        <dbReference type="Proteomes" id="UP000502331"/>
    </source>
</evidence>
<sequence length="194" mass="20848">MKRTAPLALALLLGLCSCTTPVSQLKLPEESAEDLSSGVLVEEITEETHEPIDDIAGLYPPMIAFAAASRGETWLLGSLEDPGAEFFEENGFSTGAGTMNTYQLDDAGEIRPDHMIAPTVAGQKNLLQFACQGVGFVRIKAVKDDAVIAEDSLRCGIPANKLSMEFTVPDGGEIWIVQEPSADTRGIHEVMFYS</sequence>
<organism evidence="2 3">
    <name type="scientific">Glutamicibacter mishrai</name>
    <dbReference type="NCBI Taxonomy" id="1775880"/>
    <lineage>
        <taxon>Bacteria</taxon>
        <taxon>Bacillati</taxon>
        <taxon>Actinomycetota</taxon>
        <taxon>Actinomycetes</taxon>
        <taxon>Micrococcales</taxon>
        <taxon>Micrococcaceae</taxon>
        <taxon>Glutamicibacter</taxon>
    </lineage>
</organism>
<protein>
    <recommendedName>
        <fullName evidence="4">Lipoprotein</fullName>
    </recommendedName>
</protein>
<reference evidence="2 3" key="1">
    <citation type="submission" date="2018-09" db="EMBL/GenBank/DDBJ databases">
        <title>Glutamicibacter mishrai S5-52T (LMG 29155T = KCTC 39846T).</title>
        <authorList>
            <person name="Das S.K."/>
        </authorList>
    </citation>
    <scope>NUCLEOTIDE SEQUENCE [LARGE SCALE GENOMIC DNA]</scope>
    <source>
        <strain evidence="2 3">S5-52</strain>
    </source>
</reference>